<dbReference type="Proteomes" id="UP000199550">
    <property type="component" value="Unassembled WGS sequence"/>
</dbReference>
<reference evidence="6 7" key="1">
    <citation type="submission" date="2016-10" db="EMBL/GenBank/DDBJ databases">
        <authorList>
            <person name="de Groot N.N."/>
        </authorList>
    </citation>
    <scope>NUCLEOTIDE SEQUENCE [LARGE SCALE GENOMIC DNA]</scope>
    <source>
        <strain evidence="6 7">DSM 16199</strain>
    </source>
</reference>
<dbReference type="InterPro" id="IPR000843">
    <property type="entry name" value="HTH_LacI"/>
</dbReference>
<dbReference type="InterPro" id="IPR046335">
    <property type="entry name" value="LacI/GalR-like_sensor"/>
</dbReference>
<evidence type="ECO:0000256" key="2">
    <source>
        <dbReference type="ARBA" id="ARBA00023015"/>
    </source>
</evidence>
<dbReference type="OrthoDB" id="60111at2"/>
<keyword evidence="4" id="KW-0804">Transcription</keyword>
<dbReference type="PROSITE" id="PS50932">
    <property type="entry name" value="HTH_LACI_2"/>
    <property type="match status" value="1"/>
</dbReference>
<dbReference type="AlphaFoldDB" id="A0A1I4GKI7"/>
<evidence type="ECO:0000256" key="1">
    <source>
        <dbReference type="ARBA" id="ARBA00022491"/>
    </source>
</evidence>
<keyword evidence="3" id="KW-0238">DNA-binding</keyword>
<feature type="domain" description="HTH lacI-type" evidence="5">
    <location>
        <begin position="13"/>
        <end position="67"/>
    </location>
</feature>
<dbReference type="SMART" id="SM00354">
    <property type="entry name" value="HTH_LACI"/>
    <property type="match status" value="1"/>
</dbReference>
<organism evidence="6 7">
    <name type="scientific">Loktanella salsilacus</name>
    <dbReference type="NCBI Taxonomy" id="195913"/>
    <lineage>
        <taxon>Bacteria</taxon>
        <taxon>Pseudomonadati</taxon>
        <taxon>Pseudomonadota</taxon>
        <taxon>Alphaproteobacteria</taxon>
        <taxon>Rhodobacterales</taxon>
        <taxon>Roseobacteraceae</taxon>
        <taxon>Loktanella</taxon>
    </lineage>
</organism>
<keyword evidence="1" id="KW-0678">Repressor</keyword>
<dbReference type="PANTHER" id="PTHR30146:SF148">
    <property type="entry name" value="HTH-TYPE TRANSCRIPTIONAL REPRESSOR PURR-RELATED"/>
    <property type="match status" value="1"/>
</dbReference>
<keyword evidence="2" id="KW-0805">Transcription regulation</keyword>
<dbReference type="Gene3D" id="3.40.50.2300">
    <property type="match status" value="2"/>
</dbReference>
<evidence type="ECO:0000256" key="3">
    <source>
        <dbReference type="ARBA" id="ARBA00023125"/>
    </source>
</evidence>
<dbReference type="EMBL" id="FOTF01000013">
    <property type="protein sequence ID" value="SFL30562.1"/>
    <property type="molecule type" value="Genomic_DNA"/>
</dbReference>
<proteinExistence type="predicted"/>
<dbReference type="STRING" id="195913.SAMN04488004_11364"/>
<dbReference type="GO" id="GO:0003700">
    <property type="term" value="F:DNA-binding transcription factor activity"/>
    <property type="evidence" value="ECO:0007669"/>
    <property type="project" value="TreeGrafter"/>
</dbReference>
<evidence type="ECO:0000313" key="7">
    <source>
        <dbReference type="Proteomes" id="UP000199550"/>
    </source>
</evidence>
<dbReference type="Gene3D" id="1.10.260.40">
    <property type="entry name" value="lambda repressor-like DNA-binding domains"/>
    <property type="match status" value="1"/>
</dbReference>
<evidence type="ECO:0000256" key="4">
    <source>
        <dbReference type="ARBA" id="ARBA00023163"/>
    </source>
</evidence>
<accession>A0A1I4GKI7</accession>
<dbReference type="GeneID" id="97893308"/>
<dbReference type="SUPFAM" id="SSF53822">
    <property type="entry name" value="Periplasmic binding protein-like I"/>
    <property type="match status" value="1"/>
</dbReference>
<dbReference type="GO" id="GO:0000976">
    <property type="term" value="F:transcription cis-regulatory region binding"/>
    <property type="evidence" value="ECO:0007669"/>
    <property type="project" value="TreeGrafter"/>
</dbReference>
<dbReference type="InterPro" id="IPR028082">
    <property type="entry name" value="Peripla_BP_I"/>
</dbReference>
<dbReference type="Pfam" id="PF13377">
    <property type="entry name" value="Peripla_BP_3"/>
    <property type="match status" value="1"/>
</dbReference>
<dbReference type="Pfam" id="PF00356">
    <property type="entry name" value="LacI"/>
    <property type="match status" value="1"/>
</dbReference>
<dbReference type="PANTHER" id="PTHR30146">
    <property type="entry name" value="LACI-RELATED TRANSCRIPTIONAL REPRESSOR"/>
    <property type="match status" value="1"/>
</dbReference>
<dbReference type="RefSeq" id="WP_090190030.1">
    <property type="nucleotide sequence ID" value="NZ_CP072995.1"/>
</dbReference>
<name>A0A1I4GKI7_9RHOB</name>
<dbReference type="SUPFAM" id="SSF47413">
    <property type="entry name" value="lambda repressor-like DNA-binding domains"/>
    <property type="match status" value="1"/>
</dbReference>
<gene>
    <name evidence="6" type="ORF">SAMN04488004_11364</name>
</gene>
<evidence type="ECO:0000313" key="6">
    <source>
        <dbReference type="EMBL" id="SFL30562.1"/>
    </source>
</evidence>
<dbReference type="CDD" id="cd01392">
    <property type="entry name" value="HTH_LacI"/>
    <property type="match status" value="1"/>
</dbReference>
<dbReference type="InterPro" id="IPR010982">
    <property type="entry name" value="Lambda_DNA-bd_dom_sf"/>
</dbReference>
<sequence>MHPSDAASTRKKPNLQTVAEAAGVSLATVSQVMRNAGRISEKTREKVLKAAEALNYVPDGRAAAMRSGQNHEIGLVIHQIANPFNAEVISGVSDLLETEGYLVSVLDSRDDPAKEARNLEAFIRSGRGGLLWVPAVGARNRSFELLKTHQMPTVTFLRRAQQITCDHVGIENAAATATATRYLADLGHRHIAFFGGTGAGQVHLQRIEGYEAVMAERGLGTPLIWPCADNKLAGLEANLALRKAHPEVTALVCNGDMVAIGACLALHRLGLTPGRDMSIIGFDDIADAAVATPPLSTMAVSPHQLGRRLAQVLLDRIKTPDMPHVTVTVPATLITRGTTGAPI</sequence>
<keyword evidence="7" id="KW-1185">Reference proteome</keyword>
<protein>
    <submittedName>
        <fullName evidence="6">Transcriptional regulator, LacI family</fullName>
    </submittedName>
</protein>
<evidence type="ECO:0000259" key="5">
    <source>
        <dbReference type="PROSITE" id="PS50932"/>
    </source>
</evidence>